<keyword evidence="2" id="KW-1185">Reference proteome</keyword>
<proteinExistence type="predicted"/>
<name>A0A2H1YJ26_9FLAO</name>
<dbReference type="CDD" id="cd12105">
    <property type="entry name" value="HmuY"/>
    <property type="match status" value="1"/>
</dbReference>
<accession>A0A2H1YJ26</accession>
<dbReference type="Pfam" id="PF14064">
    <property type="entry name" value="HmuY"/>
    <property type="match status" value="1"/>
</dbReference>
<protein>
    <recommendedName>
        <fullName evidence="3">Heme-binding protein HmuY</fullName>
    </recommendedName>
</protein>
<dbReference type="OrthoDB" id="1190814at2"/>
<evidence type="ECO:0000313" key="2">
    <source>
        <dbReference type="Proteomes" id="UP000234211"/>
    </source>
</evidence>
<dbReference type="AlphaFoldDB" id="A0A2H1YJ26"/>
<evidence type="ECO:0008006" key="3">
    <source>
        <dbReference type="Google" id="ProtNLM"/>
    </source>
</evidence>
<gene>
    <name evidence="1" type="ORF">TNO020_40026</name>
</gene>
<dbReference type="RefSeq" id="WP_101915729.1">
    <property type="nucleotide sequence ID" value="NZ_OENF01000034.1"/>
</dbReference>
<dbReference type="InterPro" id="IPR025921">
    <property type="entry name" value="HmuY"/>
</dbReference>
<sequence length="232" mass="26255">MKFKYLLVPILASMLNISCNSDDQKPTKKEEASFLDPRITDFTTIEKKGNTVYVKNMFTSPEDQNKDLVYTKFDLEKAKYVTDDSWDIAFASRIIIINGGEWTQGYTSGGVHEPMRTKNASAAIIKDDYENISVVPTDAIFKQDGVGKTAIDDFGKGMFDPYAMHADHTLRVKKNRTLLVKTKNGHYAKIAIEDIYKNGDTSGTMNEVLGHKYPYYTFKYFLNPVAGNKKLN</sequence>
<dbReference type="Proteomes" id="UP000234211">
    <property type="component" value="Unassembled WGS sequence"/>
</dbReference>
<organism evidence="1 2">
    <name type="scientific">Tenacibaculum piscium</name>
    <dbReference type="NCBI Taxonomy" id="1458515"/>
    <lineage>
        <taxon>Bacteria</taxon>
        <taxon>Pseudomonadati</taxon>
        <taxon>Bacteroidota</taxon>
        <taxon>Flavobacteriia</taxon>
        <taxon>Flavobacteriales</taxon>
        <taxon>Flavobacteriaceae</taxon>
        <taxon>Tenacibaculum</taxon>
    </lineage>
</organism>
<dbReference type="EMBL" id="OENF01000034">
    <property type="protein sequence ID" value="SOS74807.1"/>
    <property type="molecule type" value="Genomic_DNA"/>
</dbReference>
<evidence type="ECO:0000313" key="1">
    <source>
        <dbReference type="EMBL" id="SOS74807.1"/>
    </source>
</evidence>
<reference evidence="2" key="1">
    <citation type="submission" date="2017-11" db="EMBL/GenBank/DDBJ databases">
        <authorList>
            <person name="Duchaud E."/>
        </authorList>
    </citation>
    <scope>NUCLEOTIDE SEQUENCE [LARGE SCALE GENOMIC DNA]</scope>
    <source>
        <strain evidence="2">Tenacibaculum sp. TNO020</strain>
    </source>
</reference>